<dbReference type="InterPro" id="IPR036942">
    <property type="entry name" value="Beta-barrel_TonB_sf"/>
</dbReference>
<dbReference type="Pfam" id="PF07715">
    <property type="entry name" value="Plug"/>
    <property type="match status" value="1"/>
</dbReference>
<dbReference type="SUPFAM" id="SSF49464">
    <property type="entry name" value="Carboxypeptidase regulatory domain-like"/>
    <property type="match status" value="1"/>
</dbReference>
<dbReference type="Gene3D" id="2.40.170.20">
    <property type="entry name" value="TonB-dependent receptor, beta-barrel domain"/>
    <property type="match status" value="1"/>
</dbReference>
<evidence type="ECO:0000256" key="11">
    <source>
        <dbReference type="RuleBase" id="RU003357"/>
    </source>
</evidence>
<gene>
    <name evidence="15" type="ORF">IBL28_00490</name>
</gene>
<evidence type="ECO:0000256" key="2">
    <source>
        <dbReference type="ARBA" id="ARBA00022448"/>
    </source>
</evidence>
<keyword evidence="2 10" id="KW-0813">Transport</keyword>
<evidence type="ECO:0000256" key="9">
    <source>
        <dbReference type="ARBA" id="ARBA00023237"/>
    </source>
</evidence>
<dbReference type="PROSITE" id="PS01156">
    <property type="entry name" value="TONB_DEPENDENT_REC_2"/>
    <property type="match status" value="1"/>
</dbReference>
<dbReference type="InterPro" id="IPR012910">
    <property type="entry name" value="Plug_dom"/>
</dbReference>
<dbReference type="InterPro" id="IPR010917">
    <property type="entry name" value="TonB_rcpt_CS"/>
</dbReference>
<keyword evidence="16" id="KW-1185">Reference proteome</keyword>
<dbReference type="PANTHER" id="PTHR30069:SF29">
    <property type="entry name" value="HEMOGLOBIN AND HEMOGLOBIN-HAPTOGLOBIN-BINDING PROTEIN 1-RELATED"/>
    <property type="match status" value="1"/>
</dbReference>
<feature type="chain" id="PRO_5037896253" evidence="12">
    <location>
        <begin position="23"/>
        <end position="856"/>
    </location>
</feature>
<evidence type="ECO:0000256" key="7">
    <source>
        <dbReference type="ARBA" id="ARBA00023136"/>
    </source>
</evidence>
<dbReference type="PROSITE" id="PS52016">
    <property type="entry name" value="TONB_DEPENDENT_REC_3"/>
    <property type="match status" value="1"/>
</dbReference>
<organism evidence="15 16">
    <name type="scientific">Sinomicrobium weinanense</name>
    <dbReference type="NCBI Taxonomy" id="2842200"/>
    <lineage>
        <taxon>Bacteria</taxon>
        <taxon>Pseudomonadati</taxon>
        <taxon>Bacteroidota</taxon>
        <taxon>Flavobacteriia</taxon>
        <taxon>Flavobacteriales</taxon>
        <taxon>Flavobacteriaceae</taxon>
        <taxon>Sinomicrobium</taxon>
    </lineage>
</organism>
<dbReference type="InterPro" id="IPR039426">
    <property type="entry name" value="TonB-dep_rcpt-like"/>
</dbReference>
<accession>A0A926JNL1</accession>
<dbReference type="Pfam" id="PF00593">
    <property type="entry name" value="TonB_dep_Rec_b-barrel"/>
    <property type="match status" value="1"/>
</dbReference>
<comment type="caution">
    <text evidence="15">The sequence shown here is derived from an EMBL/GenBank/DDBJ whole genome shotgun (WGS) entry which is preliminary data.</text>
</comment>
<comment type="similarity">
    <text evidence="10 11">Belongs to the TonB-dependent receptor family.</text>
</comment>
<dbReference type="AlphaFoldDB" id="A0A926JNL1"/>
<dbReference type="InterPro" id="IPR008969">
    <property type="entry name" value="CarboxyPept-like_regulatory"/>
</dbReference>
<evidence type="ECO:0000256" key="5">
    <source>
        <dbReference type="ARBA" id="ARBA00022729"/>
    </source>
</evidence>
<evidence type="ECO:0000256" key="3">
    <source>
        <dbReference type="ARBA" id="ARBA00022452"/>
    </source>
</evidence>
<keyword evidence="8 15" id="KW-0675">Receptor</keyword>
<keyword evidence="7 10" id="KW-0472">Membrane</keyword>
<dbReference type="Pfam" id="PF13715">
    <property type="entry name" value="CarbopepD_reg_2"/>
    <property type="match status" value="1"/>
</dbReference>
<comment type="subcellular location">
    <subcellularLocation>
        <location evidence="1 10">Cell outer membrane</location>
        <topology evidence="1 10">Multi-pass membrane protein</topology>
    </subcellularLocation>
</comment>
<evidence type="ECO:0000256" key="8">
    <source>
        <dbReference type="ARBA" id="ARBA00023170"/>
    </source>
</evidence>
<feature type="domain" description="TonB-dependent receptor plug" evidence="14">
    <location>
        <begin position="121"/>
        <end position="229"/>
    </location>
</feature>
<sequence length="856" mass="96048">MKTIYNGFLTVVFALMATAAFAQGTVTGTVIDAEMNQPLPGANVVVKGTTTGVSTDFDGKFQIEVPENSGTLVISYIGFVKKEVRFSSAGDIGNITLQADAEELEGVVVIGTGIIDLARDRQTPIAVSTIPAKEIQQKVGTQDITMTMVNTPSVYVRSQSSGFGDTQISVRGFEQDNTAFLLNGQPINGMEDGNMYWSNWSGMADIANGIQIQRGLGSSKLAISSVGGTVNFITKATEQKQGGFVSGAMANDSYYKGTVAYNTGIGEKGFGASVMLSHWQGKTYMDGTYGAGQNYFISLGYKLNENHNFNFLITGAPQWHDQNFAKPISSYLEHGKKYNNNYGYFNGEYKSEVGNYYHKPVANLNWDWNIDESKQLSTVLYASWGRGGSRGSVGSRERTEDGMIDWDAIYQNNINSADGSSTYALRNSVNNHAWYGLVTNFNYKITENLNWNAGFDLRTYKGNHFRQIYNLLGADYYLDTDNVRYPDNKIYATYPNNPWKALFDYADEKERYAWDYDERINYGGFFTQLEYATEQFSVFVQGSVSDQSHVRWDRYQYTEENEKANKVTNFGFNVKGGGSFNINDQNSVYVNAGYYSRQPYHDNIYLNFRNEVNPLTENEKIFGLEAGYSFKTNGFSANLNLYRTTWKDRVTTSSYTDEETDRLIYTTNEGVEQRHQGIELDFMAYPTDQLRLKGYLSIGDWEYVGDSRTTVRDEDRNELSFEVEDVDGGKVGNAAQLTAGLGFVYDIIEGLSVDADYRYYDKLYANAGAVKENVELPDFGIMDAGVSYSLPLGTQKNQSLNFRLNINNVLHKMYLSELRTANFAEPGEETYEGIAVSNQAYFGFGRTWNLSVRYNF</sequence>
<feature type="domain" description="TonB-dependent receptor-like beta-barrel" evidence="13">
    <location>
        <begin position="414"/>
        <end position="809"/>
    </location>
</feature>
<evidence type="ECO:0000256" key="12">
    <source>
        <dbReference type="SAM" id="SignalP"/>
    </source>
</evidence>
<keyword evidence="6 11" id="KW-0798">TonB box</keyword>
<keyword evidence="9 10" id="KW-0998">Cell outer membrane</keyword>
<dbReference type="PANTHER" id="PTHR30069">
    <property type="entry name" value="TONB-DEPENDENT OUTER MEMBRANE RECEPTOR"/>
    <property type="match status" value="1"/>
</dbReference>
<dbReference type="RefSeq" id="WP_187963583.1">
    <property type="nucleotide sequence ID" value="NZ_JACVDC010000001.1"/>
</dbReference>
<reference evidence="15 16" key="1">
    <citation type="submission" date="2020-09" db="EMBL/GenBank/DDBJ databases">
        <title>Sinomicrobium weinanense sp. nov., a halophilic bacteria isolated from saline-alkali soil.</title>
        <authorList>
            <person name="Wu P."/>
            <person name="Ren H."/>
            <person name="Mei Y."/>
            <person name="Liang Y."/>
            <person name="Chen Z."/>
        </authorList>
    </citation>
    <scope>NUCLEOTIDE SEQUENCE [LARGE SCALE GENOMIC DNA]</scope>
    <source>
        <strain evidence="15 16">FJxs</strain>
    </source>
</reference>
<dbReference type="InterPro" id="IPR000531">
    <property type="entry name" value="Beta-barrel_TonB"/>
</dbReference>
<dbReference type="EMBL" id="JACVDC010000001">
    <property type="protein sequence ID" value="MBC9794427.1"/>
    <property type="molecule type" value="Genomic_DNA"/>
</dbReference>
<dbReference type="GO" id="GO:0044718">
    <property type="term" value="P:siderophore transmembrane transport"/>
    <property type="evidence" value="ECO:0007669"/>
    <property type="project" value="TreeGrafter"/>
</dbReference>
<evidence type="ECO:0000256" key="1">
    <source>
        <dbReference type="ARBA" id="ARBA00004571"/>
    </source>
</evidence>
<proteinExistence type="inferred from homology"/>
<dbReference type="GO" id="GO:0015344">
    <property type="term" value="F:siderophore uptake transmembrane transporter activity"/>
    <property type="evidence" value="ECO:0007669"/>
    <property type="project" value="TreeGrafter"/>
</dbReference>
<dbReference type="SUPFAM" id="SSF56935">
    <property type="entry name" value="Porins"/>
    <property type="match status" value="1"/>
</dbReference>
<evidence type="ECO:0000313" key="15">
    <source>
        <dbReference type="EMBL" id="MBC9794427.1"/>
    </source>
</evidence>
<keyword evidence="5 12" id="KW-0732">Signal</keyword>
<evidence type="ECO:0000259" key="14">
    <source>
        <dbReference type="Pfam" id="PF07715"/>
    </source>
</evidence>
<dbReference type="Gene3D" id="2.170.130.10">
    <property type="entry name" value="TonB-dependent receptor, plug domain"/>
    <property type="match status" value="1"/>
</dbReference>
<feature type="signal peptide" evidence="12">
    <location>
        <begin position="1"/>
        <end position="22"/>
    </location>
</feature>
<dbReference type="GO" id="GO:0009279">
    <property type="term" value="C:cell outer membrane"/>
    <property type="evidence" value="ECO:0007669"/>
    <property type="project" value="UniProtKB-SubCell"/>
</dbReference>
<dbReference type="Gene3D" id="2.60.40.1120">
    <property type="entry name" value="Carboxypeptidase-like, regulatory domain"/>
    <property type="match status" value="1"/>
</dbReference>
<keyword evidence="3 10" id="KW-1134">Transmembrane beta strand</keyword>
<dbReference type="InterPro" id="IPR037066">
    <property type="entry name" value="Plug_dom_sf"/>
</dbReference>
<evidence type="ECO:0000313" key="16">
    <source>
        <dbReference type="Proteomes" id="UP000653730"/>
    </source>
</evidence>
<name>A0A926JNL1_9FLAO</name>
<evidence type="ECO:0000256" key="4">
    <source>
        <dbReference type="ARBA" id="ARBA00022692"/>
    </source>
</evidence>
<evidence type="ECO:0000256" key="10">
    <source>
        <dbReference type="PROSITE-ProRule" id="PRU01360"/>
    </source>
</evidence>
<keyword evidence="4 10" id="KW-0812">Transmembrane</keyword>
<dbReference type="Proteomes" id="UP000653730">
    <property type="component" value="Unassembled WGS sequence"/>
</dbReference>
<evidence type="ECO:0000259" key="13">
    <source>
        <dbReference type="Pfam" id="PF00593"/>
    </source>
</evidence>
<evidence type="ECO:0000256" key="6">
    <source>
        <dbReference type="ARBA" id="ARBA00023077"/>
    </source>
</evidence>
<protein>
    <submittedName>
        <fullName evidence="15">TonB-dependent receptor</fullName>
    </submittedName>
</protein>